<dbReference type="Gene3D" id="3.40.50.300">
    <property type="entry name" value="P-loop containing nucleotide triphosphate hydrolases"/>
    <property type="match status" value="1"/>
</dbReference>
<evidence type="ECO:0000313" key="11">
    <source>
        <dbReference type="Proteomes" id="UP000018201"/>
    </source>
</evidence>
<feature type="compositionally biased region" description="Basic and acidic residues" evidence="6">
    <location>
        <begin position="253"/>
        <end position="272"/>
    </location>
</feature>
<dbReference type="Pfam" id="PF00005">
    <property type="entry name" value="ABC_tran"/>
    <property type="match status" value="1"/>
</dbReference>
<dbReference type="InterPro" id="IPR013525">
    <property type="entry name" value="ABC2_TM"/>
</dbReference>
<sequence length="527" mass="57441">MNGMPCTPQLCKELSCFIQQEDLIFGYLTVEEHLFFQIVKPSLLEPQLPLTPGTRRFCYLATSVAECVLLSISGGEKKRLCIASELLSNPSVIFADEPTSGLDSFMAKAVCDQLATLAAAGCTVVCTIHQPSSSCFSLFNKVLLLGEGRVLYYGDRLAAVSWLEHLGCKPCGVDANIADFILKAAALHHLDAQSKAARLQEWADAWRLEGQAFLRNWEEQGRDNFKQRSCTFSSILEPLGPAHIQGLEDCNRTKLSPRESESECLRPRDASGRDGAIGQGGRPNSATATQRDVVHALTSDGMEPGGRLESRVGLLPDSLDSGAPLPASLLLRTFSPKPDLWHKGNMNQHLVFPAAEYLLKEGGNCWCSRITFWIMGLAATATKFFASLGILLLSVLSLQSYGYFISAIVTDEVVALAVTQVAQVVLALFSGFMTQIDQLSPFFKGLAALSPFKYALSAFSLVIFDNEYFIGEGGERVSGDDFLKGTFGIRRETFASDLGALVALTILPRLLALAVMEFQARRTKENA</sequence>
<accession>U6H3J8</accession>
<feature type="domain" description="ABC transporter" evidence="8">
    <location>
        <begin position="70"/>
        <end position="100"/>
    </location>
</feature>
<dbReference type="GO" id="GO:0016887">
    <property type="term" value="F:ATP hydrolysis activity"/>
    <property type="evidence" value="ECO:0007669"/>
    <property type="project" value="InterPro"/>
</dbReference>
<dbReference type="PANTHER" id="PTHR48041">
    <property type="entry name" value="ABC TRANSPORTER G FAMILY MEMBER 28"/>
    <property type="match status" value="1"/>
</dbReference>
<dbReference type="PANTHER" id="PTHR48041:SF139">
    <property type="entry name" value="PROTEIN SCARLET"/>
    <property type="match status" value="1"/>
</dbReference>
<dbReference type="InterPro" id="IPR003439">
    <property type="entry name" value="ABC_transporter-like_ATP-bd"/>
</dbReference>
<evidence type="ECO:0000256" key="6">
    <source>
        <dbReference type="SAM" id="MobiDB-lite"/>
    </source>
</evidence>
<dbReference type="Pfam" id="PF01061">
    <property type="entry name" value="ABC2_membrane"/>
    <property type="match status" value="1"/>
</dbReference>
<name>U6H3J8_9EIME</name>
<feature type="region of interest" description="Disordered" evidence="6">
    <location>
        <begin position="253"/>
        <end position="289"/>
    </location>
</feature>
<keyword evidence="5 7" id="KW-0472">Membrane</keyword>
<evidence type="ECO:0000259" key="9">
    <source>
        <dbReference type="Pfam" id="PF01061"/>
    </source>
</evidence>
<keyword evidence="3 7" id="KW-0812">Transmembrane</keyword>
<dbReference type="GO" id="GO:0005524">
    <property type="term" value="F:ATP binding"/>
    <property type="evidence" value="ECO:0007669"/>
    <property type="project" value="InterPro"/>
</dbReference>
<dbReference type="OrthoDB" id="184675at2759"/>
<feature type="transmembrane region" description="Helical" evidence="7">
    <location>
        <begin position="413"/>
        <end position="433"/>
    </location>
</feature>
<dbReference type="InterPro" id="IPR027417">
    <property type="entry name" value="P-loop_NTPase"/>
</dbReference>
<gene>
    <name evidence="10" type="ORF">EPH_0066800</name>
</gene>
<keyword evidence="2" id="KW-0813">Transport</keyword>
<evidence type="ECO:0000256" key="1">
    <source>
        <dbReference type="ARBA" id="ARBA00004141"/>
    </source>
</evidence>
<evidence type="ECO:0000256" key="3">
    <source>
        <dbReference type="ARBA" id="ARBA00022692"/>
    </source>
</evidence>
<evidence type="ECO:0000259" key="8">
    <source>
        <dbReference type="Pfam" id="PF00005"/>
    </source>
</evidence>
<dbReference type="Proteomes" id="UP000018201">
    <property type="component" value="Unassembled WGS sequence"/>
</dbReference>
<reference evidence="10" key="1">
    <citation type="submission" date="2013-10" db="EMBL/GenBank/DDBJ databases">
        <title>Genomic analysis of the causative agents of coccidiosis in chickens.</title>
        <authorList>
            <person name="Reid A.J."/>
            <person name="Blake D."/>
            <person name="Billington K."/>
            <person name="Browne H."/>
            <person name="Dunn M."/>
            <person name="Hung S."/>
            <person name="Kawahara F."/>
            <person name="Miranda-Saavedra D."/>
            <person name="Mourier T."/>
            <person name="Nagra H."/>
            <person name="Otto T.D."/>
            <person name="Rawlings N."/>
            <person name="Sanchez A."/>
            <person name="Sanders M."/>
            <person name="Subramaniam C."/>
            <person name="Tay Y."/>
            <person name="Dear P."/>
            <person name="Doerig C."/>
            <person name="Gruber A."/>
            <person name="Parkinson J."/>
            <person name="Shirley M."/>
            <person name="Wan K.L."/>
            <person name="Berriman M."/>
            <person name="Tomley F."/>
            <person name="Pain A."/>
        </authorList>
    </citation>
    <scope>NUCLEOTIDE SEQUENCE [LARGE SCALE GENOMIC DNA]</scope>
    <source>
        <strain evidence="10">Houghton</strain>
    </source>
</reference>
<evidence type="ECO:0000313" key="10">
    <source>
        <dbReference type="EMBL" id="CDI86038.1"/>
    </source>
</evidence>
<keyword evidence="11" id="KW-1185">Reference proteome</keyword>
<dbReference type="AlphaFoldDB" id="U6H3J8"/>
<evidence type="ECO:0000256" key="4">
    <source>
        <dbReference type="ARBA" id="ARBA00022989"/>
    </source>
</evidence>
<dbReference type="SUPFAM" id="SSF52540">
    <property type="entry name" value="P-loop containing nucleoside triphosphate hydrolases"/>
    <property type="match status" value="1"/>
</dbReference>
<organism evidence="10 11">
    <name type="scientific">Eimeria praecox</name>
    <dbReference type="NCBI Taxonomy" id="51316"/>
    <lineage>
        <taxon>Eukaryota</taxon>
        <taxon>Sar</taxon>
        <taxon>Alveolata</taxon>
        <taxon>Apicomplexa</taxon>
        <taxon>Conoidasida</taxon>
        <taxon>Coccidia</taxon>
        <taxon>Eucoccidiorida</taxon>
        <taxon>Eimeriorina</taxon>
        <taxon>Eimeriidae</taxon>
        <taxon>Eimeria</taxon>
    </lineage>
</organism>
<dbReference type="GO" id="GO:0016020">
    <property type="term" value="C:membrane"/>
    <property type="evidence" value="ECO:0007669"/>
    <property type="project" value="UniProtKB-SubCell"/>
</dbReference>
<dbReference type="GO" id="GO:0140359">
    <property type="term" value="F:ABC-type transporter activity"/>
    <property type="evidence" value="ECO:0007669"/>
    <property type="project" value="InterPro"/>
</dbReference>
<feature type="domain" description="ABC-2 type transporter transmembrane" evidence="9">
    <location>
        <begin position="370"/>
        <end position="464"/>
    </location>
</feature>
<feature type="transmembrane region" description="Helical" evidence="7">
    <location>
        <begin position="498"/>
        <end position="516"/>
    </location>
</feature>
<evidence type="ECO:0000256" key="2">
    <source>
        <dbReference type="ARBA" id="ARBA00022448"/>
    </source>
</evidence>
<evidence type="ECO:0000256" key="7">
    <source>
        <dbReference type="SAM" id="Phobius"/>
    </source>
</evidence>
<dbReference type="EMBL" id="HG694678">
    <property type="protein sequence ID" value="CDI86038.1"/>
    <property type="molecule type" value="Genomic_DNA"/>
</dbReference>
<reference evidence="10" key="2">
    <citation type="submission" date="2013-10" db="EMBL/GenBank/DDBJ databases">
        <authorList>
            <person name="Aslett M."/>
        </authorList>
    </citation>
    <scope>NUCLEOTIDE SEQUENCE [LARGE SCALE GENOMIC DNA]</scope>
    <source>
        <strain evidence="10">Houghton</strain>
    </source>
</reference>
<dbReference type="InterPro" id="IPR050352">
    <property type="entry name" value="ABCG_transporters"/>
</dbReference>
<keyword evidence="4 7" id="KW-1133">Transmembrane helix</keyword>
<comment type="subcellular location">
    <subcellularLocation>
        <location evidence="1">Membrane</location>
        <topology evidence="1">Multi-pass membrane protein</topology>
    </subcellularLocation>
</comment>
<protein>
    <submittedName>
        <fullName evidence="10">ABC transporter, putative</fullName>
    </submittedName>
</protein>
<proteinExistence type="predicted"/>
<evidence type="ECO:0000256" key="5">
    <source>
        <dbReference type="ARBA" id="ARBA00023136"/>
    </source>
</evidence>
<dbReference type="VEuPathDB" id="ToxoDB:EPH_0066800"/>